<reference evidence="1 2" key="1">
    <citation type="submission" date="2020-08" db="EMBL/GenBank/DDBJ databases">
        <title>Genomic Encyclopedia of Type Strains, Phase IV (KMG-IV): sequencing the most valuable type-strain genomes for metagenomic binning, comparative biology and taxonomic classification.</title>
        <authorList>
            <person name="Goeker M."/>
        </authorList>
    </citation>
    <scope>NUCLEOTIDE SEQUENCE [LARGE SCALE GENOMIC DNA]</scope>
    <source>
        <strain evidence="1 2">DSM 22368</strain>
    </source>
</reference>
<dbReference type="EMBL" id="JACHHT010000011">
    <property type="protein sequence ID" value="MBB6523909.1"/>
    <property type="molecule type" value="Genomic_DNA"/>
</dbReference>
<dbReference type="AlphaFoldDB" id="A0A7X0MZ88"/>
<sequence length="243" mass="26874">MKAVLVCLLVLNAVMLAWALGKEEPKVVALKPKLGAGVSEIALLSESETSGEPLLEKLVEKNRIPVESVENIEVATEVAQIEEAEPVCTLLGPFDELLQAEYTLEHLASLEVAAAIETLEIPGDPGFWVYLSPLPSRKEALRKLHELQAKGIDSYVIPKGDIVNGISFGMYSRASSAETRQKEVATYGYQADIKEVVRSYEETWVVVQPPEAEKMSNESWQNFMNKRKGIERRENYCPGVASL</sequence>
<dbReference type="SUPFAM" id="SSF110997">
    <property type="entry name" value="Sporulation related repeat"/>
    <property type="match status" value="1"/>
</dbReference>
<dbReference type="InParanoid" id="A0A7X0MZ88"/>
<name>A0A7X0MZ88_9GAMM</name>
<proteinExistence type="predicted"/>
<dbReference type="Proteomes" id="UP000528457">
    <property type="component" value="Unassembled WGS sequence"/>
</dbReference>
<dbReference type="RefSeq" id="WP_166843186.1">
    <property type="nucleotide sequence ID" value="NZ_JAAONY010000005.1"/>
</dbReference>
<evidence type="ECO:0000313" key="1">
    <source>
        <dbReference type="EMBL" id="MBB6523909.1"/>
    </source>
</evidence>
<comment type="caution">
    <text evidence="1">The sequence shown here is derived from an EMBL/GenBank/DDBJ whole genome shotgun (WGS) entry which is preliminary data.</text>
</comment>
<keyword evidence="2" id="KW-1185">Reference proteome</keyword>
<protein>
    <recommendedName>
        <fullName evidence="3">SPOR domain-containing protein</fullName>
    </recommendedName>
</protein>
<evidence type="ECO:0008006" key="3">
    <source>
        <dbReference type="Google" id="ProtNLM"/>
    </source>
</evidence>
<accession>A0A7X0MZ88</accession>
<organism evidence="1 2">
    <name type="scientific">Pseudoteredinibacter isoporae</name>
    <dbReference type="NCBI Taxonomy" id="570281"/>
    <lineage>
        <taxon>Bacteria</taxon>
        <taxon>Pseudomonadati</taxon>
        <taxon>Pseudomonadota</taxon>
        <taxon>Gammaproteobacteria</taxon>
        <taxon>Cellvibrionales</taxon>
        <taxon>Cellvibrionaceae</taxon>
        <taxon>Pseudoteredinibacter</taxon>
    </lineage>
</organism>
<dbReference type="GO" id="GO:0042834">
    <property type="term" value="F:peptidoglycan binding"/>
    <property type="evidence" value="ECO:0007669"/>
    <property type="project" value="InterPro"/>
</dbReference>
<evidence type="ECO:0000313" key="2">
    <source>
        <dbReference type="Proteomes" id="UP000528457"/>
    </source>
</evidence>
<gene>
    <name evidence="1" type="ORF">HNR48_004230</name>
</gene>
<dbReference type="InterPro" id="IPR036680">
    <property type="entry name" value="SPOR-like_sf"/>
</dbReference>